<sequence length="94" mass="9909">MSYDAVHLPSQAVGQARLHDPDVNRESALIALGAGVTFDGATGYVSYDQDSNAPPRDKTLVLLRQLGQRPEAVVACGAYRPGASSRETGPPCAR</sequence>
<evidence type="ECO:0000313" key="2">
    <source>
        <dbReference type="Proteomes" id="UP001180754"/>
    </source>
</evidence>
<proteinExistence type="predicted"/>
<evidence type="ECO:0000313" key="1">
    <source>
        <dbReference type="EMBL" id="MDT0542910.1"/>
    </source>
</evidence>
<organism evidence="1 2">
    <name type="scientific">Streptomyces lonegramiae</name>
    <dbReference type="NCBI Taxonomy" id="3075524"/>
    <lineage>
        <taxon>Bacteria</taxon>
        <taxon>Bacillati</taxon>
        <taxon>Actinomycetota</taxon>
        <taxon>Actinomycetes</taxon>
        <taxon>Kitasatosporales</taxon>
        <taxon>Streptomycetaceae</taxon>
        <taxon>Streptomyces</taxon>
    </lineage>
</organism>
<dbReference type="EMBL" id="JAVRFD010000003">
    <property type="protein sequence ID" value="MDT0542910.1"/>
    <property type="molecule type" value="Genomic_DNA"/>
</dbReference>
<reference evidence="1" key="1">
    <citation type="submission" date="2024-05" db="EMBL/GenBank/DDBJ databases">
        <title>30 novel species of actinomycetes from the DSMZ collection.</title>
        <authorList>
            <person name="Nouioui I."/>
        </authorList>
    </citation>
    <scope>NUCLEOTIDE SEQUENCE</scope>
    <source>
        <strain evidence="1">DSM 41529</strain>
    </source>
</reference>
<keyword evidence="2" id="KW-1185">Reference proteome</keyword>
<accession>A0ABU2XBI9</accession>
<dbReference type="SUPFAM" id="SSF53822">
    <property type="entry name" value="Periplasmic binding protein-like I"/>
    <property type="match status" value="1"/>
</dbReference>
<name>A0ABU2XBI9_9ACTN</name>
<gene>
    <name evidence="1" type="ORF">RND15_09275</name>
</gene>
<protein>
    <submittedName>
        <fullName evidence="1">Uncharacterized protein</fullName>
    </submittedName>
</protein>
<comment type="caution">
    <text evidence="1">The sequence shown here is derived from an EMBL/GenBank/DDBJ whole genome shotgun (WGS) entry which is preliminary data.</text>
</comment>
<dbReference type="InterPro" id="IPR028082">
    <property type="entry name" value="Peripla_BP_I"/>
</dbReference>
<dbReference type="Proteomes" id="UP001180754">
    <property type="component" value="Unassembled WGS sequence"/>
</dbReference>
<dbReference type="RefSeq" id="WP_311723264.1">
    <property type="nucleotide sequence ID" value="NZ_JAVRFD010000003.1"/>
</dbReference>